<dbReference type="GO" id="GO:0005524">
    <property type="term" value="F:ATP binding"/>
    <property type="evidence" value="ECO:0007669"/>
    <property type="project" value="UniProtKB-UniRule"/>
</dbReference>
<dbReference type="PANTHER" id="PTHR44167:SF24">
    <property type="entry name" value="SERINE_THREONINE-PROTEIN KINASE CHK2"/>
    <property type="match status" value="1"/>
</dbReference>
<protein>
    <submittedName>
        <fullName evidence="3">Calcium-dependent protein kinase</fullName>
    </submittedName>
</protein>
<evidence type="ECO:0000313" key="4">
    <source>
        <dbReference type="Proteomes" id="UP000224006"/>
    </source>
</evidence>
<dbReference type="SMART" id="SM00220">
    <property type="entry name" value="S_TKc"/>
    <property type="match status" value="1"/>
</dbReference>
<dbReference type="GO" id="GO:0004674">
    <property type="term" value="F:protein serine/threonine kinase activity"/>
    <property type="evidence" value="ECO:0007669"/>
    <property type="project" value="TreeGrafter"/>
</dbReference>
<dbReference type="AlphaFoldDB" id="A0A2A9ME50"/>
<dbReference type="EMBL" id="NWUJ01000007">
    <property type="protein sequence ID" value="PFH34226.1"/>
    <property type="molecule type" value="Genomic_DNA"/>
</dbReference>
<dbReference type="InterPro" id="IPR000719">
    <property type="entry name" value="Prot_kinase_dom"/>
</dbReference>
<feature type="binding site" evidence="1">
    <location>
        <position position="105"/>
    </location>
    <ligand>
        <name>ATP</name>
        <dbReference type="ChEBI" id="CHEBI:30616"/>
    </ligand>
</feature>
<dbReference type="VEuPathDB" id="ToxoDB:BESB_073780"/>
<accession>A0A2A9ME50</accession>
<proteinExistence type="predicted"/>
<evidence type="ECO:0000313" key="3">
    <source>
        <dbReference type="EMBL" id="PFH34226.1"/>
    </source>
</evidence>
<keyword evidence="3" id="KW-0418">Kinase</keyword>
<dbReference type="PROSITE" id="PS50011">
    <property type="entry name" value="PROTEIN_KINASE_DOM"/>
    <property type="match status" value="1"/>
</dbReference>
<comment type="caution">
    <text evidence="3">The sequence shown here is derived from an EMBL/GenBank/DDBJ whole genome shotgun (WGS) entry which is preliminary data.</text>
</comment>
<keyword evidence="4" id="KW-1185">Reference proteome</keyword>
<dbReference type="InterPro" id="IPR017441">
    <property type="entry name" value="Protein_kinase_ATP_BS"/>
</dbReference>
<keyword evidence="1" id="KW-0547">Nucleotide-binding</keyword>
<keyword evidence="3" id="KW-0808">Transferase</keyword>
<dbReference type="KEGG" id="bbes:BESB_073780"/>
<organism evidence="3 4">
    <name type="scientific">Besnoitia besnoiti</name>
    <name type="common">Apicomplexan protozoan</name>
    <dbReference type="NCBI Taxonomy" id="94643"/>
    <lineage>
        <taxon>Eukaryota</taxon>
        <taxon>Sar</taxon>
        <taxon>Alveolata</taxon>
        <taxon>Apicomplexa</taxon>
        <taxon>Conoidasida</taxon>
        <taxon>Coccidia</taxon>
        <taxon>Eucoccidiorida</taxon>
        <taxon>Eimeriorina</taxon>
        <taxon>Sarcocystidae</taxon>
        <taxon>Besnoitia</taxon>
    </lineage>
</organism>
<dbReference type="PANTHER" id="PTHR44167">
    <property type="entry name" value="OVARIAN-SPECIFIC SERINE/THREONINE-PROTEIN KINASE LOK-RELATED"/>
    <property type="match status" value="1"/>
</dbReference>
<feature type="domain" description="Protein kinase" evidence="2">
    <location>
        <begin position="71"/>
        <end position="388"/>
    </location>
</feature>
<name>A0A2A9ME50_BESBE</name>
<dbReference type="Pfam" id="PF00069">
    <property type="entry name" value="Pkinase"/>
    <property type="match status" value="1"/>
</dbReference>
<reference evidence="3 4" key="1">
    <citation type="submission" date="2017-09" db="EMBL/GenBank/DDBJ databases">
        <title>Genome sequencing of Besnoitia besnoiti strain Bb-Ger1.</title>
        <authorList>
            <person name="Schares G."/>
            <person name="Venepally P."/>
            <person name="Lorenzi H.A."/>
        </authorList>
    </citation>
    <scope>NUCLEOTIDE SEQUENCE [LARGE SCALE GENOMIC DNA]</scope>
    <source>
        <strain evidence="3 4">Bb-Ger1</strain>
    </source>
</reference>
<sequence>MNEAFAARPPKRSELTAGAIQLRGLAQTLDQARTGGLAEHDESLGRAAADALLPLGTVFEVVLPDRSSCFVRRGRFLGSGGTAFVCAVEFLTGSAGPVHSEVAAKFLYKQVSGGIDLSAAERTLATNFFQELDAHRTLTALRSVEELHTMGLGVAHGAYPLRRSQSSPDVRTTEVMFQGQTALVVMPLTMLVLPLLGPDLFDLYFEQVSPAVLKSLVFQTVHTVANLHSLGYGHGDLKPENFAVDIRSGAIKLIDFSSLAPLNVRRKISGQWTQTFASPEKFRALCARAPFAIADTDDAWSLGVALYRILSHLPHPYVSEVDLPAFEAQGLLGAEHRLDEFIMPQPWKERLTAIETRQELLQIVKLLVHPEPTRRWTPRRLVREHPFFQEQKEN</sequence>
<dbReference type="Gene3D" id="1.10.510.10">
    <property type="entry name" value="Transferase(Phosphotransferase) domain 1"/>
    <property type="match status" value="1"/>
</dbReference>
<dbReference type="OrthoDB" id="4062651at2759"/>
<dbReference type="InterPro" id="IPR011009">
    <property type="entry name" value="Kinase-like_dom_sf"/>
</dbReference>
<dbReference type="RefSeq" id="XP_029218235.1">
    <property type="nucleotide sequence ID" value="XM_029365751.1"/>
</dbReference>
<evidence type="ECO:0000259" key="2">
    <source>
        <dbReference type="PROSITE" id="PS50011"/>
    </source>
</evidence>
<dbReference type="SUPFAM" id="SSF56112">
    <property type="entry name" value="Protein kinase-like (PK-like)"/>
    <property type="match status" value="1"/>
</dbReference>
<dbReference type="GO" id="GO:0005634">
    <property type="term" value="C:nucleus"/>
    <property type="evidence" value="ECO:0007669"/>
    <property type="project" value="TreeGrafter"/>
</dbReference>
<evidence type="ECO:0000256" key="1">
    <source>
        <dbReference type="PROSITE-ProRule" id="PRU10141"/>
    </source>
</evidence>
<dbReference type="PROSITE" id="PS00107">
    <property type="entry name" value="PROTEIN_KINASE_ATP"/>
    <property type="match status" value="1"/>
</dbReference>
<keyword evidence="1" id="KW-0067">ATP-binding</keyword>
<dbReference type="STRING" id="94643.A0A2A9ME50"/>
<dbReference type="GeneID" id="40312304"/>
<dbReference type="Proteomes" id="UP000224006">
    <property type="component" value="Unassembled WGS sequence"/>
</dbReference>
<dbReference type="GO" id="GO:0044773">
    <property type="term" value="P:mitotic DNA damage checkpoint signaling"/>
    <property type="evidence" value="ECO:0007669"/>
    <property type="project" value="TreeGrafter"/>
</dbReference>
<gene>
    <name evidence="3" type="ORF">BESB_073780</name>
</gene>